<name>F2UGN3_SALR5</name>
<accession>F2UGN3</accession>
<dbReference type="Proteomes" id="UP000007799">
    <property type="component" value="Unassembled WGS sequence"/>
</dbReference>
<organism evidence="4">
    <name type="scientific">Salpingoeca rosetta (strain ATCC 50818 / BSB-021)</name>
    <dbReference type="NCBI Taxonomy" id="946362"/>
    <lineage>
        <taxon>Eukaryota</taxon>
        <taxon>Choanoflagellata</taxon>
        <taxon>Craspedida</taxon>
        <taxon>Salpingoecidae</taxon>
        <taxon>Salpingoeca</taxon>
    </lineage>
</organism>
<dbReference type="InterPro" id="IPR052972">
    <property type="entry name" value="Sacsin_chaperone_reg"/>
</dbReference>
<feature type="compositionally biased region" description="Polar residues" evidence="1">
    <location>
        <begin position="1123"/>
        <end position="1133"/>
    </location>
</feature>
<feature type="region of interest" description="Disordered" evidence="1">
    <location>
        <begin position="1718"/>
        <end position="1746"/>
    </location>
</feature>
<keyword evidence="4" id="KW-1185">Reference proteome</keyword>
<dbReference type="KEGG" id="sre:PTSG_07901"/>
<feature type="compositionally biased region" description="Low complexity" evidence="1">
    <location>
        <begin position="1970"/>
        <end position="1979"/>
    </location>
</feature>
<dbReference type="GO" id="GO:0030544">
    <property type="term" value="F:Hsp70 protein binding"/>
    <property type="evidence" value="ECO:0007669"/>
    <property type="project" value="TreeGrafter"/>
</dbReference>
<feature type="compositionally biased region" description="Polar residues" evidence="1">
    <location>
        <begin position="1046"/>
        <end position="1065"/>
    </location>
</feature>
<dbReference type="OrthoDB" id="1262810at2759"/>
<dbReference type="PANTHER" id="PTHR15600">
    <property type="entry name" value="SACSIN"/>
    <property type="match status" value="1"/>
</dbReference>
<evidence type="ECO:0000313" key="4">
    <source>
        <dbReference type="Proteomes" id="UP000007799"/>
    </source>
</evidence>
<feature type="compositionally biased region" description="Low complexity" evidence="1">
    <location>
        <begin position="1066"/>
        <end position="1076"/>
    </location>
</feature>
<dbReference type="NCBIfam" id="NF047352">
    <property type="entry name" value="P_loop_sacsin"/>
    <property type="match status" value="1"/>
</dbReference>
<dbReference type="STRING" id="946362.F2UGN3"/>
<dbReference type="eggNOG" id="ENOG502QQPY">
    <property type="taxonomic scope" value="Eukaryota"/>
</dbReference>
<feature type="domain" description="Sacsin/Nov" evidence="2">
    <location>
        <begin position="18"/>
        <end position="261"/>
    </location>
</feature>
<feature type="compositionally biased region" description="Low complexity" evidence="1">
    <location>
        <begin position="1726"/>
        <end position="1746"/>
    </location>
</feature>
<dbReference type="EMBL" id="GL832973">
    <property type="protein sequence ID" value="EGD75783.1"/>
    <property type="molecule type" value="Genomic_DNA"/>
</dbReference>
<feature type="compositionally biased region" description="Basic and acidic residues" evidence="1">
    <location>
        <begin position="1980"/>
        <end position="1990"/>
    </location>
</feature>
<sequence>MDDGGSRRFFGQYTTIANEIARNLDAYADHQTLAELTQNADDAGARRVGFMLDARSHGTEKLLKHDGSHNRLDDLQGPALLAFDSAVFKADDFDGLRAFGRGGKRFDPTKTGKFGLGFNSVYHLTEAPLFVSGEHLVMLDPQYKFLPGLSRAHEPGLQVHLPTEDRGAISDQLAPFNVPEFGCNLDGDAGRFNGTLFRFPLRTEDQAETSELRPGNPYTVDDVLHLFTEFKKEAAELLLFLHHVECIELWIWDPSASQPSCVFKVETTGANLEKRAELATWLRTSLDAWAQKHGKPWKECPHALTDILKSIHKPKQTLPRSSILHNIHTYENGERVCTTSWWLRQGVGLNKAFRYSCNASTSATDKPLWPIGCVAARISTTIHTTSGTHDPTDPTHSSCARAHAHTTPLPLQGRAFATLPTEVSTGYPVHVNARWCLMDNRQALQTSQAASHKRMSDFNRVLIQDTLAHLWAELLLELRELGLSAATYYALWPGSDSTPLAEPWSLVLSPFYKHMHKNASCMLMRSPLSQHPAAAHHHQQPPPPQQQQQQQWKQASEVEFDDITSSHLLHLNGDRRGVAWRRWSHLMLLAGVVNNGHHLDGRPRSLEEATSLPPLQRFRMIARVIIRQLRCVGNVVHALAADGFPLTSTPGFVREHFRKAKLDTTATTPASVAAFYRGVALPQRRTPLHSTPVPSLHNAESIAAIVRYCLSERTNHRRPHCLVGTPLLAMADGTLAEFGVACHPEHGNALLSASPHVDRLLGPVARTIVAHPAITNVLLHAADDNTLQELAVSKLSAGTLHTLISSSLPPHLVCNTAPIEWTSDLESSVDTSRFVAPSREWVEAFYAVLAVMVQQDIEPATVLNTFKDIPVVPACAHKHNGEPAAALLGDSHESSFVAPPEYLATVRVARTCVLRFPRSAEGDDIALSDSMSHLCAIASTFGVRFLLEDVMDTHVLKLPFPTLSPSALITILAHLYQEQQQQQGAVHAVVEGEDGAAAVPFSQPRARDVACILRYCEQGADDLTEEDLSALKTLPFFEVDEVQTATDVQQHGGPSTANGTDASVRSSSSSSSSSLSAHGAQLRRSRDQLAPGRRNRRLPPVPGGSRRAGDTQPSTSRHRDSADSSSLRGSTLAASADHNNGYGEDDDDAEDNGSTRFISIAHLTAPRELPARAWTAFLGDAQLLKSKAGVCPRLYERLGIRPLEEGEYYTTYVFPALPRLTLEERLRVMHEISNNPRLLEDEGVLAALRTIPFVPVRSGEVVAPTDAYASVSFFYDLFPQRVVDVEKVAGRRWFVPFAERAGLVTTVTPNVIVAAARMAAEEKSQRMTDAILRFVSLHGSTFERDPTLSTALASIPFLYPDVPQDPQLQALLPYDCAAWYCPSEIFIPSSKENSLLVWSQVPITPPQYSLRVIEGCSATPETVAKHLRFCSALESDVLRKFTTWMRFRNVENLVWPCYRFFSQLLEEQPVAEVKQLLQEGNLALVMDHSETDPVTARPRLKPIFVSASCVFDELLPPGLPPFAYPTSMLTRSAMEDNALLDAMGVRKAPSLEDLVRWLAQYAQRAQGEPLDDKTTQYVTHIFGLLEKHEAIIKAHNVTSQEYFFALTAQNKLMPAKFVVVDDAPWLRNRIDTSSIFSVHPRIATIAKRIGILGLSQAVEERLHANYAPEAVRDRSANIVSQCQTWQTTLRSREFRIAVLRIVAHESVSLPFRAMTTAGGGGGGDAGSDMSLPQAPGAASAQASSQRNSKQQLRAQLVRLQRAEIVPVNFVESEFLLLSTGQDITRQSRGSPCVAARVPDQEGRERVVFYLDTSFPRFMRLSALIMTLNRFLDSTVHNLQTLEKVLESASHEVEKTLDFLHVTKVSADELGEALKTADASELDRLAPLTPSQLIAFPLGGDVVVRRQADGLHVHGVLLDFDPEHDTAHIELSDGTTLDAAPGQMFRVMQADEHAQAVRDAAAAARRKRTAHASAAASATTGRDRSSERTAPAEDVEREAAAVIGEDYDETKQEAEDAIRQEFKDALAGQPVQRQRYEPLDPQWLEKEEAVVAQLKDRYEHLRTTLEPEEPGVDDVLVEAGFPVPEAGQDARLRNASVEVSTRVRRGYDLVRLTNIDGVAIFHSRNQIAEGRLQLFQQCVRILKEVSDVFSYDARYVTLFYQEEAQSRFIKQKLLYNIWPIEEHAKAHGVQDVASDPFAYMYFYGLHIHKLAHFHDIVHGTRHDYFMNELRIEFLDEWLALLDSKGFDAEALEQSELGERCLRHVVF</sequence>
<feature type="region of interest" description="Disordered" evidence="1">
    <location>
        <begin position="1955"/>
        <end position="2013"/>
    </location>
</feature>
<evidence type="ECO:0000256" key="1">
    <source>
        <dbReference type="SAM" id="MobiDB-lite"/>
    </source>
</evidence>
<gene>
    <name evidence="3" type="ORF">PTSG_07901</name>
</gene>
<dbReference type="RefSeq" id="XP_004991704.1">
    <property type="nucleotide sequence ID" value="XM_004991647.1"/>
</dbReference>
<dbReference type="PANTHER" id="PTHR15600:SF42">
    <property type="entry name" value="SACSIN"/>
    <property type="match status" value="1"/>
</dbReference>
<feature type="region of interest" description="Disordered" evidence="1">
    <location>
        <begin position="529"/>
        <end position="553"/>
    </location>
</feature>
<feature type="region of interest" description="Disordered" evidence="1">
    <location>
        <begin position="1046"/>
        <end position="1153"/>
    </location>
</feature>
<dbReference type="InterPro" id="IPR036890">
    <property type="entry name" value="HATPase_C_sf"/>
</dbReference>
<evidence type="ECO:0000259" key="2">
    <source>
        <dbReference type="Pfam" id="PF25794"/>
    </source>
</evidence>
<dbReference type="GeneID" id="16072264"/>
<dbReference type="OMA" id="VECIELW"/>
<dbReference type="InterPro" id="IPR058210">
    <property type="entry name" value="SACS/Nov_dom"/>
</dbReference>
<protein>
    <recommendedName>
        <fullName evidence="2">Sacsin/Nov domain-containing protein</fullName>
    </recommendedName>
</protein>
<dbReference type="Pfam" id="PF25794">
    <property type="entry name" value="SACS"/>
    <property type="match status" value="1"/>
</dbReference>
<dbReference type="InParanoid" id="F2UGN3"/>
<proteinExistence type="predicted"/>
<evidence type="ECO:0000313" key="3">
    <source>
        <dbReference type="EMBL" id="EGD75783.1"/>
    </source>
</evidence>
<dbReference type="SUPFAM" id="SSF55874">
    <property type="entry name" value="ATPase domain of HSP90 chaperone/DNA topoisomerase II/histidine kinase"/>
    <property type="match status" value="1"/>
</dbReference>
<reference evidence="3" key="1">
    <citation type="submission" date="2009-08" db="EMBL/GenBank/DDBJ databases">
        <title>Annotation of Salpingoeca rosetta.</title>
        <authorList>
            <consortium name="The Broad Institute Genome Sequencing Platform"/>
            <person name="Russ C."/>
            <person name="Cuomo C."/>
            <person name="Burger G."/>
            <person name="Gray M.W."/>
            <person name="Holland P.W.H."/>
            <person name="King N."/>
            <person name="Lang F.B.F."/>
            <person name="Roger A.J."/>
            <person name="Ruiz-Trillo I."/>
            <person name="Young S.K."/>
            <person name="Zeng Q."/>
            <person name="Gargeya S."/>
            <person name="Alvarado L."/>
            <person name="Berlin A."/>
            <person name="Chapman S.B."/>
            <person name="Chen Z."/>
            <person name="Freedman E."/>
            <person name="Gellesch M."/>
            <person name="Goldberg J."/>
            <person name="Griggs A."/>
            <person name="Gujja S."/>
            <person name="Heilman E."/>
            <person name="Heiman D."/>
            <person name="Howarth C."/>
            <person name="Mehta T."/>
            <person name="Neiman D."/>
            <person name="Pearson M."/>
            <person name="Roberts A."/>
            <person name="Saif S."/>
            <person name="Shea T."/>
            <person name="Shenoy N."/>
            <person name="Sisk P."/>
            <person name="Stolte C."/>
            <person name="Sykes S."/>
            <person name="White J."/>
            <person name="Yandava C."/>
            <person name="Haas B."/>
            <person name="Nusbaum C."/>
            <person name="Birren B."/>
        </authorList>
    </citation>
    <scope>NUCLEOTIDE SEQUENCE [LARGE SCALE GENOMIC DNA]</scope>
    <source>
        <strain evidence="3">ATCC 50818</strain>
    </source>
</reference>